<organism evidence="7 8">
    <name type="scientific">Burkholderia singularis</name>
    <dbReference type="NCBI Taxonomy" id="1503053"/>
    <lineage>
        <taxon>Bacteria</taxon>
        <taxon>Pseudomonadati</taxon>
        <taxon>Pseudomonadota</taxon>
        <taxon>Betaproteobacteria</taxon>
        <taxon>Burkholderiales</taxon>
        <taxon>Burkholderiaceae</taxon>
        <taxon>Burkholderia</taxon>
        <taxon>pseudomallei group</taxon>
    </lineage>
</organism>
<dbReference type="AlphaFoldDB" id="A0A238H248"/>
<dbReference type="PROSITE" id="PS50977">
    <property type="entry name" value="HTH_TETR_2"/>
    <property type="match status" value="1"/>
</dbReference>
<dbReference type="InterPro" id="IPR050109">
    <property type="entry name" value="HTH-type_TetR-like_transc_reg"/>
</dbReference>
<dbReference type="Pfam" id="PF00440">
    <property type="entry name" value="TetR_N"/>
    <property type="match status" value="1"/>
</dbReference>
<dbReference type="PRINTS" id="PR00455">
    <property type="entry name" value="HTHTETR"/>
</dbReference>
<dbReference type="GO" id="GO:0003700">
    <property type="term" value="F:DNA-binding transcription factor activity"/>
    <property type="evidence" value="ECO:0007669"/>
    <property type="project" value="TreeGrafter"/>
</dbReference>
<evidence type="ECO:0000313" key="8">
    <source>
        <dbReference type="Proteomes" id="UP000198460"/>
    </source>
</evidence>
<reference evidence="7 8" key="1">
    <citation type="submission" date="2017-04" db="EMBL/GenBank/DDBJ databases">
        <authorList>
            <person name="Afonso C.L."/>
            <person name="Miller P.J."/>
            <person name="Scott M.A."/>
            <person name="Spackman E."/>
            <person name="Goraichik I."/>
            <person name="Dimitrov K.M."/>
            <person name="Suarez D.L."/>
            <person name="Swayne D.E."/>
        </authorList>
    </citation>
    <scope>NUCLEOTIDE SEQUENCE [LARGE SCALE GENOMIC DNA]</scope>
    <source>
        <strain evidence="7">LMG 28154</strain>
    </source>
</reference>
<dbReference type="Proteomes" id="UP000198460">
    <property type="component" value="Unassembled WGS sequence"/>
</dbReference>
<sequence>MREFPQPRKRPRQARSAQTVELILEATAQLLAERGYACMTTNMVAERAGVSVGSVYQYFPNKSSLVAALHERHAIQMRNAIEQCVAARSSDLEHSIEAIVRAMMAEHESAPALHQVLEQEFRFFDTPIADSPADTQILCCLRTLLEKHQHEIAAIDFDLAAWTLLQVAQSLVHAAVIDPPWQFASDEIERSIVRIILGFLRYTPVDRAGDTVHPFLGDRRQDAMTAAGQLRAEAS</sequence>
<dbReference type="InterPro" id="IPR009057">
    <property type="entry name" value="Homeodomain-like_sf"/>
</dbReference>
<name>A0A238H248_9BURK</name>
<dbReference type="InterPro" id="IPR001647">
    <property type="entry name" value="HTH_TetR"/>
</dbReference>
<dbReference type="PANTHER" id="PTHR30055:SF234">
    <property type="entry name" value="HTH-TYPE TRANSCRIPTIONAL REGULATOR BETI"/>
    <property type="match status" value="1"/>
</dbReference>
<protein>
    <submittedName>
        <fullName evidence="7">Transcriptional regulator, TetR family</fullName>
    </submittedName>
</protein>
<evidence type="ECO:0000256" key="3">
    <source>
        <dbReference type="ARBA" id="ARBA00023125"/>
    </source>
</evidence>
<dbReference type="SUPFAM" id="SSF46689">
    <property type="entry name" value="Homeodomain-like"/>
    <property type="match status" value="1"/>
</dbReference>
<evidence type="ECO:0000256" key="5">
    <source>
        <dbReference type="PROSITE-ProRule" id="PRU00335"/>
    </source>
</evidence>
<evidence type="ECO:0000256" key="1">
    <source>
        <dbReference type="ARBA" id="ARBA00022491"/>
    </source>
</evidence>
<keyword evidence="3 5" id="KW-0238">DNA-binding</keyword>
<dbReference type="InterPro" id="IPR041669">
    <property type="entry name" value="TetR_C_15"/>
</dbReference>
<keyword evidence="1" id="KW-0678">Repressor</keyword>
<dbReference type="EMBL" id="FXAN01000040">
    <property type="protein sequence ID" value="SMF99348.1"/>
    <property type="molecule type" value="Genomic_DNA"/>
</dbReference>
<dbReference type="PROSITE" id="PS01081">
    <property type="entry name" value="HTH_TETR_1"/>
    <property type="match status" value="1"/>
</dbReference>
<evidence type="ECO:0000259" key="6">
    <source>
        <dbReference type="PROSITE" id="PS50977"/>
    </source>
</evidence>
<dbReference type="Gene3D" id="1.10.357.10">
    <property type="entry name" value="Tetracycline Repressor, domain 2"/>
    <property type="match status" value="1"/>
</dbReference>
<dbReference type="PANTHER" id="PTHR30055">
    <property type="entry name" value="HTH-TYPE TRANSCRIPTIONAL REGULATOR RUTR"/>
    <property type="match status" value="1"/>
</dbReference>
<feature type="DNA-binding region" description="H-T-H motif" evidence="5">
    <location>
        <begin position="40"/>
        <end position="59"/>
    </location>
</feature>
<evidence type="ECO:0000256" key="2">
    <source>
        <dbReference type="ARBA" id="ARBA00023015"/>
    </source>
</evidence>
<accession>A0A238H248</accession>
<keyword evidence="4" id="KW-0804">Transcription</keyword>
<dbReference type="Pfam" id="PF17918">
    <property type="entry name" value="TetR_C_15"/>
    <property type="match status" value="1"/>
</dbReference>
<feature type="domain" description="HTH tetR-type" evidence="6">
    <location>
        <begin position="17"/>
        <end position="77"/>
    </location>
</feature>
<dbReference type="RefSeq" id="WP_089339914.1">
    <property type="nucleotide sequence ID" value="NZ_FXAN01000040.1"/>
</dbReference>
<proteinExistence type="predicted"/>
<gene>
    <name evidence="7" type="ORF">BSIN_0078</name>
</gene>
<keyword evidence="2" id="KW-0805">Transcription regulation</keyword>
<dbReference type="InterPro" id="IPR023772">
    <property type="entry name" value="DNA-bd_HTH_TetR-type_CS"/>
</dbReference>
<evidence type="ECO:0000256" key="4">
    <source>
        <dbReference type="ARBA" id="ARBA00023163"/>
    </source>
</evidence>
<dbReference type="GO" id="GO:0000976">
    <property type="term" value="F:transcription cis-regulatory region binding"/>
    <property type="evidence" value="ECO:0007669"/>
    <property type="project" value="TreeGrafter"/>
</dbReference>
<evidence type="ECO:0000313" key="7">
    <source>
        <dbReference type="EMBL" id="SMF99348.1"/>
    </source>
</evidence>